<dbReference type="Proteomes" id="UP000293345">
    <property type="component" value="Unassembled WGS sequence"/>
</dbReference>
<dbReference type="SUPFAM" id="SSF55469">
    <property type="entry name" value="FMN-dependent nitroreductase-like"/>
    <property type="match status" value="1"/>
</dbReference>
<dbReference type="InterPro" id="IPR000415">
    <property type="entry name" value="Nitroreductase-like"/>
</dbReference>
<feature type="domain" description="Putative nitroreductase TM1586" evidence="1">
    <location>
        <begin position="2"/>
        <end position="213"/>
    </location>
</feature>
<accession>A0A4Q2K4R2</accession>
<dbReference type="OrthoDB" id="9814075at2"/>
<dbReference type="EMBL" id="SDPW01000001">
    <property type="protein sequence ID" value="RXZ54584.1"/>
    <property type="molecule type" value="Genomic_DNA"/>
</dbReference>
<sequence>MELMEAIQQRHSVRQYTDEPIAADALAALQDEIAACNREGGLHIQLVVNEPKAFDSTMAHYGKFSGAKNYLALVGPKGSQLDELCGYYGERLVLKAQQLGLNTCWVAMTYKKIPGVFQVGANEKLTVVIALGHGETQGVTHKVKSAAEVSNLGSRLPAWFKAGVEAALLAPTAMNQQKFKLTLENGKVSAKAGMGFYAKVDLGIVKYHFEVGAGRENFTWA</sequence>
<evidence type="ECO:0000259" key="1">
    <source>
        <dbReference type="Pfam" id="PF14512"/>
    </source>
</evidence>
<gene>
    <name evidence="2" type="ORF">ET524_08885</name>
</gene>
<dbReference type="Pfam" id="PF14512">
    <property type="entry name" value="TM1586_NiRdase"/>
    <property type="match status" value="1"/>
</dbReference>
<dbReference type="Gene3D" id="3.40.109.30">
    <property type="entry name" value="putative nitroreductase (tm1586), domain 2"/>
    <property type="match status" value="1"/>
</dbReference>
<evidence type="ECO:0000313" key="3">
    <source>
        <dbReference type="Proteomes" id="UP000293345"/>
    </source>
</evidence>
<reference evidence="2 3" key="1">
    <citation type="submission" date="2019-01" db="EMBL/GenBank/DDBJ databases">
        <title>Senegalimassilia sp. nov. KGMB04484 isolated human feces.</title>
        <authorList>
            <person name="Han K.-I."/>
            <person name="Kim J.-S."/>
            <person name="Lee K.C."/>
            <person name="Suh M.K."/>
            <person name="Eom M.K."/>
            <person name="Lee J.H."/>
            <person name="Park S.-H."/>
            <person name="Kang S.W."/>
            <person name="Park J.-E."/>
            <person name="Oh B.S."/>
            <person name="Yu S.Y."/>
            <person name="Choi S.-H."/>
            <person name="Lee D.H."/>
            <person name="Yoon H."/>
            <person name="Kim B.-Y."/>
            <person name="Lee J.H."/>
            <person name="Lee J.-S."/>
        </authorList>
    </citation>
    <scope>NUCLEOTIDE SEQUENCE [LARGE SCALE GENOMIC DNA]</scope>
    <source>
        <strain evidence="2 3">KGMB04484</strain>
    </source>
</reference>
<dbReference type="InterPro" id="IPR029478">
    <property type="entry name" value="TM1586_NiRdase"/>
</dbReference>
<comment type="caution">
    <text evidence="2">The sequence shown here is derived from an EMBL/GenBank/DDBJ whole genome shotgun (WGS) entry which is preliminary data.</text>
</comment>
<dbReference type="GO" id="GO:0016491">
    <property type="term" value="F:oxidoreductase activity"/>
    <property type="evidence" value="ECO:0007669"/>
    <property type="project" value="InterPro"/>
</dbReference>
<name>A0A4Q2K4R2_9ACTN</name>
<proteinExistence type="predicted"/>
<organism evidence="2 3">
    <name type="scientific">Senegalimassilia faecalis</name>
    <dbReference type="NCBI Taxonomy" id="2509433"/>
    <lineage>
        <taxon>Bacteria</taxon>
        <taxon>Bacillati</taxon>
        <taxon>Actinomycetota</taxon>
        <taxon>Coriobacteriia</taxon>
        <taxon>Coriobacteriales</taxon>
        <taxon>Coriobacteriaceae</taxon>
        <taxon>Senegalimassilia</taxon>
    </lineage>
</organism>
<evidence type="ECO:0000313" key="2">
    <source>
        <dbReference type="EMBL" id="RXZ54584.1"/>
    </source>
</evidence>
<dbReference type="AlphaFoldDB" id="A0A4Q2K4R2"/>
<dbReference type="RefSeq" id="WP_129425105.1">
    <property type="nucleotide sequence ID" value="NZ_SDPW01000001.1"/>
</dbReference>
<protein>
    <submittedName>
        <fullName evidence="2">Nitroreductase</fullName>
    </submittedName>
</protein>
<keyword evidence="3" id="KW-1185">Reference proteome</keyword>
<dbReference type="Gene3D" id="3.40.109.10">
    <property type="entry name" value="NADH Oxidase"/>
    <property type="match status" value="1"/>
</dbReference>